<keyword evidence="2" id="KW-1185">Reference proteome</keyword>
<organism evidence="1 2">
    <name type="scientific">Weizmannia acidilactici</name>
    <dbReference type="NCBI Taxonomy" id="2607726"/>
    <lineage>
        <taxon>Bacteria</taxon>
        <taxon>Bacillati</taxon>
        <taxon>Bacillota</taxon>
        <taxon>Bacilli</taxon>
        <taxon>Bacillales</taxon>
        <taxon>Bacillaceae</taxon>
        <taxon>Heyndrickxia</taxon>
    </lineage>
</organism>
<dbReference type="AlphaFoldDB" id="A0A5J4JEN6"/>
<gene>
    <name evidence="1" type="ORF">BpJC7_02130</name>
</gene>
<reference evidence="1 2" key="1">
    <citation type="submission" date="2019-09" db="EMBL/GenBank/DDBJ databases">
        <title>Draft genome sequence of Bacillus sp. JC-7.</title>
        <authorList>
            <person name="Tanaka N."/>
            <person name="Shiwa Y."/>
            <person name="Fujita N."/>
            <person name="Tanasupawat S."/>
        </authorList>
    </citation>
    <scope>NUCLEOTIDE SEQUENCE [LARGE SCALE GENOMIC DNA]</scope>
    <source>
        <strain evidence="1 2">JC-7</strain>
    </source>
</reference>
<dbReference type="RefSeq" id="WP_172967423.1">
    <property type="nucleotide sequence ID" value="NZ_BKZP01000023.1"/>
</dbReference>
<sequence>MKRVLADAALRKRITQKGQETIRTVYSPRAIGDKMRNRLQALGLL</sequence>
<name>A0A5J4JEN6_9BACI</name>
<accession>A0A5J4JEN6</accession>
<dbReference type="EMBL" id="BKZQ01000002">
    <property type="protein sequence ID" value="GER68910.1"/>
    <property type="molecule type" value="Genomic_DNA"/>
</dbReference>
<dbReference type="Proteomes" id="UP000391919">
    <property type="component" value="Unassembled WGS sequence"/>
</dbReference>
<protein>
    <submittedName>
        <fullName evidence="1">Uncharacterized protein</fullName>
    </submittedName>
</protein>
<evidence type="ECO:0000313" key="2">
    <source>
        <dbReference type="Proteomes" id="UP000391919"/>
    </source>
</evidence>
<evidence type="ECO:0000313" key="1">
    <source>
        <dbReference type="EMBL" id="GER68910.1"/>
    </source>
</evidence>
<comment type="caution">
    <text evidence="1">The sequence shown here is derived from an EMBL/GenBank/DDBJ whole genome shotgun (WGS) entry which is preliminary data.</text>
</comment>
<proteinExistence type="predicted"/>